<evidence type="ECO:0000313" key="3">
    <source>
        <dbReference type="Proteomes" id="UP000030944"/>
    </source>
</evidence>
<reference evidence="4" key="2">
    <citation type="submission" date="2016-05" db="EMBL/GenBank/DDBJ databases">
        <authorList>
            <person name="Dupont C."/>
            <person name="Santoro A."/>
        </authorList>
    </citation>
    <scope>NUCLEOTIDE SEQUENCE [LARGE SCALE GENOMIC DNA]</scope>
    <source>
        <strain evidence="4">U25</strain>
    </source>
</reference>
<organism evidence="1 3">
    <name type="scientific">Candidatus Nitrosopelagicus brevis</name>
    <dbReference type="NCBI Taxonomy" id="1410606"/>
    <lineage>
        <taxon>Archaea</taxon>
        <taxon>Nitrososphaerota</taxon>
    </lineage>
</organism>
<evidence type="ECO:0000313" key="1">
    <source>
        <dbReference type="EMBL" id="AJA91883.1"/>
    </source>
</evidence>
<protein>
    <submittedName>
        <fullName evidence="1">Uncharacterized protein</fullName>
    </submittedName>
</protein>
<dbReference type="Proteomes" id="UP000030944">
    <property type="component" value="Chromosome"/>
</dbReference>
<accession>A0A0A7UZ32</accession>
<reference evidence="2" key="3">
    <citation type="submission" date="2016-05" db="EMBL/GenBank/DDBJ databases">
        <authorList>
            <person name="Lavstsen T."/>
            <person name="Jespersen J.S."/>
        </authorList>
    </citation>
    <scope>NUCLEOTIDE SEQUENCE [LARGE SCALE GENOMIC DNA]</scope>
    <source>
        <strain evidence="2">U25</strain>
    </source>
</reference>
<dbReference type="Proteomes" id="UP000241022">
    <property type="component" value="Unassembled WGS sequence"/>
</dbReference>
<dbReference type="STRING" id="1410606.T478_1395"/>
<name>A0A0A7UZ32_9ARCH</name>
<dbReference type="KEGG" id="nbv:T478_1395"/>
<gene>
    <name evidence="2" type="ORF">A7X95_04600</name>
    <name evidence="1" type="ORF">T478_1395</name>
</gene>
<proteinExistence type="predicted"/>
<keyword evidence="4" id="KW-1185">Reference proteome</keyword>
<reference evidence="1 3" key="1">
    <citation type="journal article" date="2015" name="Proc. Natl. Acad. Sci. U.S.A.">
        <title>Genomic and proteomic characterization of "Candidatus Nitrosopelagicus brevis": An ammonia-oxidizing archaeon from the open ocean.</title>
        <authorList>
            <person name="Santoro A.E."/>
            <person name="Dupont C.L."/>
            <person name="Richter R.A."/>
            <person name="Craig M.T."/>
            <person name="Carini P."/>
            <person name="McIlvin M.R."/>
            <person name="Yang Y."/>
            <person name="Orsi W.D."/>
            <person name="Moran D.M."/>
            <person name="Saito M.A."/>
        </authorList>
    </citation>
    <scope>NUCLEOTIDE SEQUENCE [LARGE SCALE GENOMIC DNA]</scope>
    <source>
        <strain evidence="1">CN25</strain>
        <strain evidence="3">V2</strain>
    </source>
</reference>
<dbReference type="GeneID" id="24817267"/>
<sequence length="262" mass="30702">MAQKCTHCGKKYGRQLKSCPFCSNNSNQDRLSLENFFNNVEIKFEGELANKMSNFLLKTLDDIVQRLPNENAFKSPGTIYFSTLENIAKRRKSGPIHLKKTKYLQDIENAEKEWKNLAPIIGNNPDNLFDIVSTMREYPDGVCFLDFYLDSKDETSLKFDIDIVIDHRIHCRNDDYIKGVIIHELVEYSTKYNVLEEHNDEVTTVEDIGLILKKYLKSGYYPPSKEYDEHEKIVNQEVKRLGFEKEISIMEKYEFTKENIQK</sequence>
<dbReference type="EMBL" id="LXWN01000002">
    <property type="protein sequence ID" value="PTL87198.1"/>
    <property type="molecule type" value="Genomic_DNA"/>
</dbReference>
<dbReference type="AlphaFoldDB" id="A0A0A7UZ32"/>
<dbReference type="RefSeq" id="WP_048106378.1">
    <property type="nucleotide sequence ID" value="NZ_CP007026.1"/>
</dbReference>
<dbReference type="HOGENOM" id="CLU_1060070_0_0_2"/>
<dbReference type="EMBL" id="CP007026">
    <property type="protein sequence ID" value="AJA91883.1"/>
    <property type="molecule type" value="Genomic_DNA"/>
</dbReference>
<evidence type="ECO:0000313" key="2">
    <source>
        <dbReference type="EMBL" id="PTL87198.1"/>
    </source>
</evidence>
<evidence type="ECO:0000313" key="4">
    <source>
        <dbReference type="Proteomes" id="UP000241022"/>
    </source>
</evidence>
<reference evidence="2 4" key="4">
    <citation type="submission" date="2018-04" db="EMBL/GenBank/DDBJ databases">
        <title>Transcriptomics of ammonia oxidizing archaea.</title>
        <authorList>
            <person name="Carini P."/>
        </authorList>
    </citation>
    <scope>NUCLEOTIDE SEQUENCE [LARGE SCALE GENOMIC DNA]</scope>
    <source>
        <strain evidence="2 4">U25</strain>
    </source>
</reference>